<evidence type="ECO:0000256" key="2">
    <source>
        <dbReference type="ARBA" id="ARBA00022679"/>
    </source>
</evidence>
<evidence type="ECO:0000256" key="4">
    <source>
        <dbReference type="ARBA" id="ARBA00022932"/>
    </source>
</evidence>
<organism evidence="5 6">
    <name type="scientific">Photorhabdus asymbiotica subsp. asymbiotica (strain ATCC 43949 / 3105-77)</name>
    <name type="common">Xenorhabdus luminescens (strain 2)</name>
    <dbReference type="NCBI Taxonomy" id="553480"/>
    <lineage>
        <taxon>Bacteria</taxon>
        <taxon>Pseudomonadati</taxon>
        <taxon>Pseudomonadota</taxon>
        <taxon>Gammaproteobacteria</taxon>
        <taxon>Enterobacterales</taxon>
        <taxon>Morganellaceae</taxon>
        <taxon>Photorhabdus</taxon>
    </lineage>
</organism>
<sequence>MTQSEPEPQKNQHASLDYDHDINKQLQPISDAILLFLQDNFITLLIGQRVMPFS</sequence>
<dbReference type="InterPro" id="IPR042087">
    <property type="entry name" value="DNA_pol_B_thumb"/>
</dbReference>
<keyword evidence="4" id="KW-0239">DNA-directed DNA polymerase</keyword>
<dbReference type="AlphaFoldDB" id="C7BKI0"/>
<dbReference type="eggNOG" id="COG0417">
    <property type="taxonomic scope" value="Bacteria"/>
</dbReference>
<reference evidence="5 6" key="1">
    <citation type="journal article" date="2009" name="BMC Genomics">
        <title>Comparative genomics of the emerging human pathogen Photorhabdus asymbiotica with the insect pathogen Photorhabdus luminescens.</title>
        <authorList>
            <person name="Wilkinson P."/>
            <person name="Waterfield N.R."/>
            <person name="Crossman L."/>
            <person name="Corton C."/>
            <person name="Sanchez-Contreras M."/>
            <person name="Vlisidou I."/>
            <person name="Barron A."/>
            <person name="Bignell A."/>
            <person name="Clark L."/>
            <person name="Ormond D."/>
            <person name="Mayho M."/>
            <person name="Bason N."/>
            <person name="Smith F."/>
            <person name="Simmonds M."/>
            <person name="Churcher C."/>
            <person name="Harris D."/>
            <person name="Thompson N.R."/>
            <person name="Quail M."/>
            <person name="Parkhill J."/>
            <person name="ffrench-Constant R.H."/>
        </authorList>
    </citation>
    <scope>NUCLEOTIDE SEQUENCE [LARGE SCALE GENOMIC DNA]</scope>
    <source>
        <strain evidence="6">ATCC 43949 / 3105-77</strain>
    </source>
</reference>
<keyword evidence="3 5" id="KW-0548">Nucleotidyltransferase</keyword>
<protein>
    <recommendedName>
        <fullName evidence="1">DNA-directed DNA polymerase</fullName>
        <ecNumber evidence="1">2.7.7.7</ecNumber>
    </recommendedName>
</protein>
<dbReference type="Gene3D" id="1.10.132.60">
    <property type="entry name" value="DNA polymerase family B, C-terminal domain"/>
    <property type="match status" value="1"/>
</dbReference>
<dbReference type="GO" id="GO:0003887">
    <property type="term" value="F:DNA-directed DNA polymerase activity"/>
    <property type="evidence" value="ECO:0007669"/>
    <property type="project" value="UniProtKB-KW"/>
</dbReference>
<accession>C7BKI0</accession>
<evidence type="ECO:0000256" key="1">
    <source>
        <dbReference type="ARBA" id="ARBA00012417"/>
    </source>
</evidence>
<dbReference type="KEGG" id="pay:PAU_00574"/>
<dbReference type="EMBL" id="FM162591">
    <property type="protein sequence ID" value="CAQ82666.1"/>
    <property type="molecule type" value="Genomic_DNA"/>
</dbReference>
<proteinExistence type="predicted"/>
<evidence type="ECO:0000313" key="5">
    <source>
        <dbReference type="EMBL" id="CAQ82666.1"/>
    </source>
</evidence>
<keyword evidence="2 5" id="KW-0808">Transferase</keyword>
<name>C7BKI0_PHOAA</name>
<dbReference type="EC" id="2.7.7.7" evidence="1"/>
<dbReference type="Proteomes" id="UP000002747">
    <property type="component" value="Chromosome"/>
</dbReference>
<gene>
    <name evidence="5" type="primary">dinA</name>
    <name evidence="5" type="synonym">polB</name>
    <name evidence="5" type="ordered locus">PAU_00574</name>
</gene>
<evidence type="ECO:0000313" key="6">
    <source>
        <dbReference type="Proteomes" id="UP000002747"/>
    </source>
</evidence>
<dbReference type="STRING" id="291112.PAU_00574"/>
<evidence type="ECO:0000256" key="3">
    <source>
        <dbReference type="ARBA" id="ARBA00022695"/>
    </source>
</evidence>